<sequence length="93" mass="10427">MEYLFPMIALFLLGMLVFSGGGLMAFLNEKVHFVSVILTMVSFGILYSLIARITDWLPAIITMSTVLSLLGIWVVNNYRSIKMAPKDLNKQTP</sequence>
<name>A0A5D4TCW9_9BACI</name>
<feature type="transmembrane region" description="Helical" evidence="1">
    <location>
        <begin position="33"/>
        <end position="50"/>
    </location>
</feature>
<feature type="transmembrane region" description="Helical" evidence="1">
    <location>
        <begin position="6"/>
        <end position="26"/>
    </location>
</feature>
<proteinExistence type="predicted"/>
<dbReference type="EMBL" id="VTET01000002">
    <property type="protein sequence ID" value="TYS73467.1"/>
    <property type="molecule type" value="Genomic_DNA"/>
</dbReference>
<keyword evidence="1" id="KW-0472">Membrane</keyword>
<keyword evidence="1" id="KW-1133">Transmembrane helix</keyword>
<accession>A0A5D4TCW9</accession>
<evidence type="ECO:0000256" key="1">
    <source>
        <dbReference type="SAM" id="Phobius"/>
    </source>
</evidence>
<protein>
    <submittedName>
        <fullName evidence="2">Uncharacterized protein</fullName>
    </submittedName>
</protein>
<evidence type="ECO:0000313" key="3">
    <source>
        <dbReference type="Proteomes" id="UP000324517"/>
    </source>
</evidence>
<dbReference type="AlphaFoldDB" id="A0A5D4TCW9"/>
<evidence type="ECO:0000313" key="2">
    <source>
        <dbReference type="EMBL" id="TYS73467.1"/>
    </source>
</evidence>
<gene>
    <name evidence="2" type="ORF">FZC75_03805</name>
</gene>
<keyword evidence="1" id="KW-0812">Transmembrane</keyword>
<dbReference type="RefSeq" id="WP_010192462.1">
    <property type="nucleotide sequence ID" value="NZ_JBNIKO010000005.1"/>
</dbReference>
<organism evidence="2 3">
    <name type="scientific">Sutcliffiella horikoshii</name>
    <dbReference type="NCBI Taxonomy" id="79883"/>
    <lineage>
        <taxon>Bacteria</taxon>
        <taxon>Bacillati</taxon>
        <taxon>Bacillota</taxon>
        <taxon>Bacilli</taxon>
        <taxon>Bacillales</taxon>
        <taxon>Bacillaceae</taxon>
        <taxon>Sutcliffiella</taxon>
    </lineage>
</organism>
<comment type="caution">
    <text evidence="2">The sequence shown here is derived from an EMBL/GenBank/DDBJ whole genome shotgun (WGS) entry which is preliminary data.</text>
</comment>
<dbReference type="OrthoDB" id="2885335at2"/>
<dbReference type="Proteomes" id="UP000324517">
    <property type="component" value="Unassembled WGS sequence"/>
</dbReference>
<reference evidence="2 3" key="1">
    <citation type="submission" date="2019-08" db="EMBL/GenBank/DDBJ databases">
        <title>Bacillus genomes from the desert of Cuatro Cienegas, Coahuila.</title>
        <authorList>
            <person name="Olmedo-Alvarez G."/>
        </authorList>
    </citation>
    <scope>NUCLEOTIDE SEQUENCE [LARGE SCALE GENOMIC DNA]</scope>
    <source>
        <strain evidence="2 3">CH98b_3T</strain>
    </source>
</reference>
<feature type="transmembrane region" description="Helical" evidence="1">
    <location>
        <begin position="56"/>
        <end position="76"/>
    </location>
</feature>